<dbReference type="OMA" id="AGIQNAY"/>
<gene>
    <name evidence="1" type="ORF">HYPSUDRAFT_205930</name>
</gene>
<dbReference type="Proteomes" id="UP000054270">
    <property type="component" value="Unassembled WGS sequence"/>
</dbReference>
<protein>
    <submittedName>
        <fullName evidence="1">Uncharacterized protein</fullName>
    </submittedName>
</protein>
<evidence type="ECO:0000313" key="1">
    <source>
        <dbReference type="EMBL" id="KJA17697.1"/>
    </source>
</evidence>
<accession>A0A0D2KSV0</accession>
<proteinExistence type="predicted"/>
<dbReference type="AlphaFoldDB" id="A0A0D2KSV0"/>
<reference evidence="2" key="1">
    <citation type="submission" date="2014-04" db="EMBL/GenBank/DDBJ databases">
        <title>Evolutionary Origins and Diversification of the Mycorrhizal Mutualists.</title>
        <authorList>
            <consortium name="DOE Joint Genome Institute"/>
            <consortium name="Mycorrhizal Genomics Consortium"/>
            <person name="Kohler A."/>
            <person name="Kuo A."/>
            <person name="Nagy L.G."/>
            <person name="Floudas D."/>
            <person name="Copeland A."/>
            <person name="Barry K.W."/>
            <person name="Cichocki N."/>
            <person name="Veneault-Fourrey C."/>
            <person name="LaButti K."/>
            <person name="Lindquist E.A."/>
            <person name="Lipzen A."/>
            <person name="Lundell T."/>
            <person name="Morin E."/>
            <person name="Murat C."/>
            <person name="Riley R."/>
            <person name="Ohm R."/>
            <person name="Sun H."/>
            <person name="Tunlid A."/>
            <person name="Henrissat B."/>
            <person name="Grigoriev I.V."/>
            <person name="Hibbett D.S."/>
            <person name="Martin F."/>
        </authorList>
    </citation>
    <scope>NUCLEOTIDE SEQUENCE [LARGE SCALE GENOMIC DNA]</scope>
    <source>
        <strain evidence="2">FD-334 SS-4</strain>
    </source>
</reference>
<sequence>MFPAPPNFSAAVHPMPSFGFGPASPFSNAANVPQAQFLSQDPLHQGGDPNSPELFKSNVQLLQQQVLDLQEFARRVLAKIQNAYQTGSSPATTEADIATLKQMLGLVTETMRQSGVGALPVLHGAMSGATAVPSEAQLLAGTTQNLRTVYNRLQRAQDSAAVAANLLAMDHAPVRVVSQAAQK</sequence>
<evidence type="ECO:0000313" key="2">
    <source>
        <dbReference type="Proteomes" id="UP000054270"/>
    </source>
</evidence>
<keyword evidence="2" id="KW-1185">Reference proteome</keyword>
<dbReference type="EMBL" id="KN817599">
    <property type="protein sequence ID" value="KJA17697.1"/>
    <property type="molecule type" value="Genomic_DNA"/>
</dbReference>
<name>A0A0D2KSV0_HYPSF</name>
<organism evidence="1 2">
    <name type="scientific">Hypholoma sublateritium (strain FD-334 SS-4)</name>
    <dbReference type="NCBI Taxonomy" id="945553"/>
    <lineage>
        <taxon>Eukaryota</taxon>
        <taxon>Fungi</taxon>
        <taxon>Dikarya</taxon>
        <taxon>Basidiomycota</taxon>
        <taxon>Agaricomycotina</taxon>
        <taxon>Agaricomycetes</taxon>
        <taxon>Agaricomycetidae</taxon>
        <taxon>Agaricales</taxon>
        <taxon>Agaricineae</taxon>
        <taxon>Strophariaceae</taxon>
        <taxon>Hypholoma</taxon>
    </lineage>
</organism>
<dbReference type="OrthoDB" id="3203574at2759"/>